<accession>A0A2N5M160</accession>
<dbReference type="Proteomes" id="UP000234748">
    <property type="component" value="Unassembled WGS sequence"/>
</dbReference>
<organism evidence="1 2">
    <name type="scientific">Peribacillus deserti</name>
    <dbReference type="NCBI Taxonomy" id="673318"/>
    <lineage>
        <taxon>Bacteria</taxon>
        <taxon>Bacillati</taxon>
        <taxon>Bacillota</taxon>
        <taxon>Bacilli</taxon>
        <taxon>Bacillales</taxon>
        <taxon>Bacillaceae</taxon>
        <taxon>Peribacillus</taxon>
    </lineage>
</organism>
<evidence type="ECO:0000313" key="2">
    <source>
        <dbReference type="Proteomes" id="UP000234748"/>
    </source>
</evidence>
<protein>
    <submittedName>
        <fullName evidence="1">Uncharacterized protein</fullName>
    </submittedName>
</protein>
<gene>
    <name evidence="1" type="ORF">CUU66_20420</name>
</gene>
<comment type="caution">
    <text evidence="1">The sequence shown here is derived from an EMBL/GenBank/DDBJ whole genome shotgun (WGS) entry which is preliminary data.</text>
</comment>
<dbReference type="EMBL" id="PGUY01000066">
    <property type="protein sequence ID" value="PLT28098.1"/>
    <property type="molecule type" value="Genomic_DNA"/>
</dbReference>
<dbReference type="AlphaFoldDB" id="A0A2N5M160"/>
<sequence>MPSGRAWLMTGGWQFEAGQIEKQTTLLVNKGRVRQKNHPSICANLNLKTNTIHKLVFNYLIKIIIMIWLMKC</sequence>
<name>A0A2N5M160_9BACI</name>
<evidence type="ECO:0000313" key="1">
    <source>
        <dbReference type="EMBL" id="PLT28098.1"/>
    </source>
</evidence>
<reference evidence="1 2" key="1">
    <citation type="submission" date="2017-11" db="EMBL/GenBank/DDBJ databases">
        <title>Comparitive Functional Genomics of Dry Heat Resistant strains isolated from the Viking Spacecraft.</title>
        <authorList>
            <person name="Seuylemezian A."/>
            <person name="Cooper K."/>
            <person name="Vaishampayan P."/>
        </authorList>
    </citation>
    <scope>NUCLEOTIDE SEQUENCE [LARGE SCALE GENOMIC DNA]</scope>
    <source>
        <strain evidence="1 2">V1-29</strain>
    </source>
</reference>
<proteinExistence type="predicted"/>
<keyword evidence="2" id="KW-1185">Reference proteome</keyword>